<evidence type="ECO:0000313" key="3">
    <source>
        <dbReference type="Proteomes" id="UP000269669"/>
    </source>
</evidence>
<evidence type="ECO:0000313" key="2">
    <source>
        <dbReference type="EMBL" id="RSL18153.1"/>
    </source>
</evidence>
<protein>
    <submittedName>
        <fullName evidence="2">LuxR family two component transcriptional regulator</fullName>
    </submittedName>
</protein>
<dbReference type="InterPro" id="IPR000792">
    <property type="entry name" value="Tscrpt_reg_LuxR_C"/>
</dbReference>
<dbReference type="Pfam" id="PF00196">
    <property type="entry name" value="GerE"/>
    <property type="match status" value="1"/>
</dbReference>
<sequence length="262" mass="28088">MLITKALAANAKVVRIADIVVEAPLSADEGIGGANDPAAGDKIAMNRLILADNQAIFRAGAARVLALEDDMRIVAQCEDLTKLSSSVEGFRGAIVLVASSLRPDLSRLVAQARGLGSKVILITENTEHVPDEIGTQLDGVVCRSVAGTDLVDSVRRVARGQRFVQRVNVTTMQATDSVGTRVRDRLTPKEMQIVALIAQGCKNKEIALQLGTKEQVIKNYLRGIYDKTGVSDRLELALFTIHHRVLAEAAAKAGNLIQMKTA</sequence>
<dbReference type="EMBL" id="RSDW01000001">
    <property type="protein sequence ID" value="RSL18153.1"/>
    <property type="molecule type" value="Genomic_DNA"/>
</dbReference>
<gene>
    <name evidence="2" type="ORF">EDE15_3709</name>
</gene>
<organism evidence="2 3">
    <name type="scientific">Edaphobacter aggregans</name>
    <dbReference type="NCBI Taxonomy" id="570835"/>
    <lineage>
        <taxon>Bacteria</taxon>
        <taxon>Pseudomonadati</taxon>
        <taxon>Acidobacteriota</taxon>
        <taxon>Terriglobia</taxon>
        <taxon>Terriglobales</taxon>
        <taxon>Acidobacteriaceae</taxon>
        <taxon>Edaphobacter</taxon>
    </lineage>
</organism>
<reference evidence="2 3" key="1">
    <citation type="submission" date="2018-12" db="EMBL/GenBank/DDBJ databases">
        <title>Sequencing of bacterial isolates from soil warming experiment in Harvard Forest, Massachusetts, USA.</title>
        <authorList>
            <person name="Deangelis K."/>
        </authorList>
    </citation>
    <scope>NUCLEOTIDE SEQUENCE [LARGE SCALE GENOMIC DNA]</scope>
    <source>
        <strain evidence="2 3">EB153</strain>
    </source>
</reference>
<dbReference type="Proteomes" id="UP000269669">
    <property type="component" value="Unassembled WGS sequence"/>
</dbReference>
<keyword evidence="3" id="KW-1185">Reference proteome</keyword>
<dbReference type="GO" id="GO:0006355">
    <property type="term" value="P:regulation of DNA-templated transcription"/>
    <property type="evidence" value="ECO:0007669"/>
    <property type="project" value="InterPro"/>
</dbReference>
<dbReference type="SUPFAM" id="SSF46894">
    <property type="entry name" value="C-terminal effector domain of the bipartite response regulators"/>
    <property type="match status" value="1"/>
</dbReference>
<comment type="caution">
    <text evidence="2">The sequence shown here is derived from an EMBL/GenBank/DDBJ whole genome shotgun (WGS) entry which is preliminary data.</text>
</comment>
<dbReference type="GO" id="GO:0003677">
    <property type="term" value="F:DNA binding"/>
    <property type="evidence" value="ECO:0007669"/>
    <property type="project" value="InterPro"/>
</dbReference>
<dbReference type="InterPro" id="IPR016032">
    <property type="entry name" value="Sig_transdc_resp-reg_C-effctor"/>
</dbReference>
<dbReference type="InterPro" id="IPR051015">
    <property type="entry name" value="EvgA-like"/>
</dbReference>
<dbReference type="CDD" id="cd06170">
    <property type="entry name" value="LuxR_C_like"/>
    <property type="match status" value="1"/>
</dbReference>
<dbReference type="RefSeq" id="WP_312024219.1">
    <property type="nucleotide sequence ID" value="NZ_RSDW01000001.1"/>
</dbReference>
<dbReference type="PANTHER" id="PTHR45566:SF2">
    <property type="entry name" value="NARL SUBFAMILY"/>
    <property type="match status" value="1"/>
</dbReference>
<evidence type="ECO:0000259" key="1">
    <source>
        <dbReference type="PROSITE" id="PS50043"/>
    </source>
</evidence>
<name>A0A3R9QC33_9BACT</name>
<proteinExistence type="predicted"/>
<dbReference type="PROSITE" id="PS50043">
    <property type="entry name" value="HTH_LUXR_2"/>
    <property type="match status" value="1"/>
</dbReference>
<dbReference type="PRINTS" id="PR00038">
    <property type="entry name" value="HTHLUXR"/>
</dbReference>
<dbReference type="PANTHER" id="PTHR45566">
    <property type="entry name" value="HTH-TYPE TRANSCRIPTIONAL REGULATOR YHJB-RELATED"/>
    <property type="match status" value="1"/>
</dbReference>
<feature type="domain" description="HTH luxR-type" evidence="1">
    <location>
        <begin position="179"/>
        <end position="244"/>
    </location>
</feature>
<dbReference type="SMART" id="SM00421">
    <property type="entry name" value="HTH_LUXR"/>
    <property type="match status" value="1"/>
</dbReference>
<accession>A0A3R9QC33</accession>
<dbReference type="AlphaFoldDB" id="A0A3R9QC33"/>
<dbReference type="Gene3D" id="3.40.50.2300">
    <property type="match status" value="1"/>
</dbReference>